<name>A0ABT5RK02_9PSED</name>
<evidence type="ECO:0000313" key="1">
    <source>
        <dbReference type="EMBL" id="MDD1945553.1"/>
    </source>
</evidence>
<sequence>MLSLERMTGFSGRALDRAMHAMDEGLSEASMVPGNYCRFGNSPCPELLLLILLQPIILAWLSGQTVRSRIGVKS</sequence>
<protein>
    <submittedName>
        <fullName evidence="1">Uncharacterized protein</fullName>
    </submittedName>
</protein>
<accession>A0ABT5RK02</accession>
<comment type="caution">
    <text evidence="1">The sequence shown here is derived from an EMBL/GenBank/DDBJ whole genome shotgun (WGS) entry which is preliminary data.</text>
</comment>
<reference evidence="1" key="1">
    <citation type="submission" date="2022-07" db="EMBL/GenBank/DDBJ databases">
        <title>Draft genome of Pseudomonas carnis strain LP isolated from cheese.</title>
        <authorList>
            <person name="Wolfe B.E."/>
        </authorList>
    </citation>
    <scope>NUCLEOTIDE SEQUENCE</scope>
    <source>
        <strain evidence="1">LP</strain>
    </source>
</reference>
<organism evidence="1 2">
    <name type="scientific">Pseudomonas carnis</name>
    <dbReference type="NCBI Taxonomy" id="2487355"/>
    <lineage>
        <taxon>Bacteria</taxon>
        <taxon>Pseudomonadati</taxon>
        <taxon>Pseudomonadota</taxon>
        <taxon>Gammaproteobacteria</taxon>
        <taxon>Pseudomonadales</taxon>
        <taxon>Pseudomonadaceae</taxon>
        <taxon>Pseudomonas</taxon>
    </lineage>
</organism>
<dbReference type="Proteomes" id="UP001150614">
    <property type="component" value="Unassembled WGS sequence"/>
</dbReference>
<keyword evidence="2" id="KW-1185">Reference proteome</keyword>
<dbReference type="RefSeq" id="WP_140915249.1">
    <property type="nucleotide sequence ID" value="NZ_BQHG01000003.1"/>
</dbReference>
<evidence type="ECO:0000313" key="2">
    <source>
        <dbReference type="Proteomes" id="UP001150614"/>
    </source>
</evidence>
<gene>
    <name evidence="1" type="ORF">NMG11_17135</name>
</gene>
<dbReference type="EMBL" id="JANCLL010000020">
    <property type="protein sequence ID" value="MDD1945553.1"/>
    <property type="molecule type" value="Genomic_DNA"/>
</dbReference>
<proteinExistence type="predicted"/>